<gene>
    <name evidence="7" type="ORF">UFOPK2925_00124</name>
</gene>
<keyword evidence="3" id="KW-0479">Metal-binding</keyword>
<proteinExistence type="inferred from homology"/>
<evidence type="ECO:0000256" key="2">
    <source>
        <dbReference type="ARBA" id="ARBA00006787"/>
    </source>
</evidence>
<comment type="similarity">
    <text evidence="2">Belongs to the carotenoid oxygenase family.</text>
</comment>
<evidence type="ECO:0000256" key="3">
    <source>
        <dbReference type="ARBA" id="ARBA00022723"/>
    </source>
</evidence>
<evidence type="ECO:0000256" key="6">
    <source>
        <dbReference type="SAM" id="MobiDB-lite"/>
    </source>
</evidence>
<protein>
    <submittedName>
        <fullName evidence="7">Unannotated protein</fullName>
    </submittedName>
</protein>
<accession>A0A6J6VBP2</accession>
<dbReference type="AlphaFoldDB" id="A0A6J6VBP2"/>
<dbReference type="GO" id="GO:0016121">
    <property type="term" value="P:carotene catabolic process"/>
    <property type="evidence" value="ECO:0007669"/>
    <property type="project" value="TreeGrafter"/>
</dbReference>
<dbReference type="PANTHER" id="PTHR10543">
    <property type="entry name" value="BETA-CAROTENE DIOXYGENASE"/>
    <property type="match status" value="1"/>
</dbReference>
<feature type="region of interest" description="Disordered" evidence="6">
    <location>
        <begin position="1"/>
        <end position="25"/>
    </location>
</feature>
<keyword evidence="5" id="KW-0408">Iron</keyword>
<reference evidence="7" key="1">
    <citation type="submission" date="2020-05" db="EMBL/GenBank/DDBJ databases">
        <authorList>
            <person name="Chiriac C."/>
            <person name="Salcher M."/>
            <person name="Ghai R."/>
            <person name="Kavagutti S V."/>
        </authorList>
    </citation>
    <scope>NUCLEOTIDE SEQUENCE</scope>
</reference>
<feature type="compositionally biased region" description="Polar residues" evidence="6">
    <location>
        <begin position="1"/>
        <end position="17"/>
    </location>
</feature>
<keyword evidence="4" id="KW-0560">Oxidoreductase</keyword>
<feature type="region of interest" description="Disordered" evidence="6">
    <location>
        <begin position="46"/>
        <end position="65"/>
    </location>
</feature>
<name>A0A6J6VBP2_9ZZZZ</name>
<sequence>MTEVVSTSHGQFRAQTQSRETATSSAEMAASNLEILGRIPESLSGRLIRNGPEPLGDAHSHDGLPGSSNAMLHQISIAGGRADYQSRRISSTSAFGEDLEAFGGIQTPRGGPNSGLVLHGGHVRALGALSNPVVVNASLEVESIDDLAGSMPFGIGTHAHVDSVWDEMIVIGSSPRSSSFQVGTVDVKGRMRRVVEIATDTPMFPDTPMFLHDFSFTDTDVVVLASGADMINGGVSWDPTAPAYFGVLPRDGEASDIRWHEVSPRVVWHFMNSYRDGTQIVVDHVAHRAPIAAAGRLMPLPGATAPQLRRTIINTETGETSDEVLDERAVEFPAIDNRRQGLRHRFAYAALASSQFDNHIGEFDALVRYDFRSDQAVDHSFEDGIIVGEPVVVPRRGSASEDDAWVLAITTDLRNRTSSVVVIDPQAFGEAPVAEIKLPQMLPIGHHHLWVPSH</sequence>
<organism evidence="7">
    <name type="scientific">freshwater metagenome</name>
    <dbReference type="NCBI Taxonomy" id="449393"/>
    <lineage>
        <taxon>unclassified sequences</taxon>
        <taxon>metagenomes</taxon>
        <taxon>ecological metagenomes</taxon>
    </lineage>
</organism>
<dbReference type="InterPro" id="IPR004294">
    <property type="entry name" value="Carotenoid_Oase"/>
</dbReference>
<dbReference type="EMBL" id="CAEZZU010000007">
    <property type="protein sequence ID" value="CAB4768295.1"/>
    <property type="molecule type" value="Genomic_DNA"/>
</dbReference>
<dbReference type="Pfam" id="PF03055">
    <property type="entry name" value="RPE65"/>
    <property type="match status" value="1"/>
</dbReference>
<dbReference type="GO" id="GO:0046872">
    <property type="term" value="F:metal ion binding"/>
    <property type="evidence" value="ECO:0007669"/>
    <property type="project" value="UniProtKB-KW"/>
</dbReference>
<evidence type="ECO:0000313" key="7">
    <source>
        <dbReference type="EMBL" id="CAB4768295.1"/>
    </source>
</evidence>
<evidence type="ECO:0000256" key="4">
    <source>
        <dbReference type="ARBA" id="ARBA00023002"/>
    </source>
</evidence>
<dbReference type="PANTHER" id="PTHR10543:SF89">
    <property type="entry name" value="CAROTENOID 9,10(9',10')-CLEAVAGE DIOXYGENASE 1"/>
    <property type="match status" value="1"/>
</dbReference>
<evidence type="ECO:0000256" key="1">
    <source>
        <dbReference type="ARBA" id="ARBA00001954"/>
    </source>
</evidence>
<comment type="cofactor">
    <cofactor evidence="1">
        <name>Fe(2+)</name>
        <dbReference type="ChEBI" id="CHEBI:29033"/>
    </cofactor>
</comment>
<evidence type="ECO:0000256" key="5">
    <source>
        <dbReference type="ARBA" id="ARBA00023004"/>
    </source>
</evidence>
<dbReference type="GO" id="GO:0010436">
    <property type="term" value="F:carotenoid dioxygenase activity"/>
    <property type="evidence" value="ECO:0007669"/>
    <property type="project" value="TreeGrafter"/>
</dbReference>